<sequence>MRTERRTLAIAVGLLAVIAPGKLISYSERLAFETPDAGRLRLWTIPITRLEGAAFVWLLGRRRGPPAGVERALAAVGFVLALAPRTVVELALAVAYENADDLEVKGWVVPVTRLLGACYVAVGLFSRPAGGPTDTAVEDRRERR</sequence>
<evidence type="ECO:0000313" key="2">
    <source>
        <dbReference type="EMBL" id="MDF9747404.1"/>
    </source>
</evidence>
<proteinExistence type="predicted"/>
<feature type="transmembrane region" description="Helical" evidence="1">
    <location>
        <begin position="41"/>
        <end position="60"/>
    </location>
</feature>
<gene>
    <name evidence="2" type="ORF">NDI89_17590</name>
</gene>
<protein>
    <submittedName>
        <fullName evidence="2">Uncharacterized protein</fullName>
    </submittedName>
</protein>
<keyword evidence="1" id="KW-1133">Transmembrane helix</keyword>
<reference evidence="2" key="1">
    <citation type="submission" date="2022-06" db="EMBL/GenBank/DDBJ databases">
        <title>Natrinema sp. a new haloarchaeum isolate from saline soil.</title>
        <authorList>
            <person name="Strakova D."/>
            <person name="Galisteo C."/>
            <person name="Sanchez-Porro C."/>
            <person name="Ventosa A."/>
        </authorList>
    </citation>
    <scope>NUCLEOTIDE SEQUENCE</scope>
    <source>
        <strain evidence="2">S1CR25-10</strain>
    </source>
</reference>
<dbReference type="AlphaFoldDB" id="A0A9Q4Q1L8"/>
<feature type="transmembrane region" description="Helical" evidence="1">
    <location>
        <begin position="72"/>
        <end position="95"/>
    </location>
</feature>
<evidence type="ECO:0000313" key="3">
    <source>
        <dbReference type="Proteomes" id="UP001154061"/>
    </source>
</evidence>
<keyword evidence="1" id="KW-0472">Membrane</keyword>
<dbReference type="EMBL" id="JAMQOT010000006">
    <property type="protein sequence ID" value="MDF9747404.1"/>
    <property type="molecule type" value="Genomic_DNA"/>
</dbReference>
<organism evidence="2 3">
    <name type="scientific">Natrinema salsiterrestre</name>
    <dbReference type="NCBI Taxonomy" id="2950540"/>
    <lineage>
        <taxon>Archaea</taxon>
        <taxon>Methanobacteriati</taxon>
        <taxon>Methanobacteriota</taxon>
        <taxon>Stenosarchaea group</taxon>
        <taxon>Halobacteria</taxon>
        <taxon>Halobacteriales</taxon>
        <taxon>Natrialbaceae</taxon>
        <taxon>Natrinema</taxon>
    </lineage>
</organism>
<dbReference type="RefSeq" id="WP_277523370.1">
    <property type="nucleotide sequence ID" value="NZ_JAMQOT010000006.1"/>
</dbReference>
<name>A0A9Q4Q1L8_9EURY</name>
<keyword evidence="1" id="KW-0812">Transmembrane</keyword>
<keyword evidence="3" id="KW-1185">Reference proteome</keyword>
<dbReference type="Proteomes" id="UP001154061">
    <property type="component" value="Unassembled WGS sequence"/>
</dbReference>
<accession>A0A9Q4Q1L8</accession>
<comment type="caution">
    <text evidence="2">The sequence shown here is derived from an EMBL/GenBank/DDBJ whole genome shotgun (WGS) entry which is preliminary data.</text>
</comment>
<feature type="transmembrane region" description="Helical" evidence="1">
    <location>
        <begin position="107"/>
        <end position="125"/>
    </location>
</feature>
<evidence type="ECO:0000256" key="1">
    <source>
        <dbReference type="SAM" id="Phobius"/>
    </source>
</evidence>